<sequence>MKYVQSILLSCAMSVSVGKSQAADKPNILFLFSDDHALNSISAYGGHLKDVAPTPHIDRLAKEGAIFENSFCANSICGPSRACILSGKHSHKNGFMRNTGRGFDQSQWTVAKALHAGGYTTAVIGKWHLKTNPVAFDYWEILPGQGSYYNPVFIQMDGSKKKFEGYATDITTDKAIKWLDNRDKSKPFFLMCQHKAPHRTFAPALRHLNAFDGVTIPEPPSLFDDYANRSKTLPKNEMEIDRHLRWSYDVKVRQDEVGDVKLPPAPRGGPAEYNRMTPKQKAVWDAHFGPKNKAFLADVKAGKLSHKEIVRWKYQRYLKNYLGTVKAVDESVGRMLDYLEKNGLAENTIVIYSSDQGFYLGEHGWFDKRWMFEESFKMPFLIRWPGVVKPGSRPKELIQNIDYAPTFLDVAALSVPEDVQGKSIVPVLKGEAKNWRESVYYAYYEIGEHAVPQHFGVRTETHKLFYLPGTDEWQMFDLVKDPEEMKSVHDDPEYAEIRKALTKEYHRLRKQYEAPTYEEYAPKRKAQKK</sequence>
<dbReference type="InterPro" id="IPR024607">
    <property type="entry name" value="Sulfatase_CS"/>
</dbReference>
<dbReference type="PANTHER" id="PTHR43108">
    <property type="entry name" value="N-ACETYLGLUCOSAMINE-6-SULFATASE FAMILY MEMBER"/>
    <property type="match status" value="1"/>
</dbReference>
<dbReference type="InterPro" id="IPR032506">
    <property type="entry name" value="SGSH_C"/>
</dbReference>
<evidence type="ECO:0000259" key="3">
    <source>
        <dbReference type="Pfam" id="PF16347"/>
    </source>
</evidence>
<comment type="similarity">
    <text evidence="1">Belongs to the sulfatase family.</text>
</comment>
<feature type="domain" description="N-sulphoglucosamine sulphohydrolase C-terminal" evidence="3">
    <location>
        <begin position="361"/>
        <end position="511"/>
    </location>
</feature>
<keyword evidence="2" id="KW-0378">Hydrolase</keyword>
<comment type="caution">
    <text evidence="4">The sequence shown here is derived from an EMBL/GenBank/DDBJ whole genome shotgun (WGS) entry which is preliminary data.</text>
</comment>
<protein>
    <submittedName>
        <fullName evidence="4">Sulfatase</fullName>
    </submittedName>
</protein>
<name>A0A851GAK2_9BACT</name>
<dbReference type="CDD" id="cd16031">
    <property type="entry name" value="G6S_like"/>
    <property type="match status" value="1"/>
</dbReference>
<evidence type="ECO:0000256" key="1">
    <source>
        <dbReference type="ARBA" id="ARBA00008779"/>
    </source>
</evidence>
<gene>
    <name evidence="4" type="ORF">HW115_04160</name>
</gene>
<accession>A0A851GAK2</accession>
<proteinExistence type="inferred from homology"/>
<dbReference type="GO" id="GO:0016787">
    <property type="term" value="F:hydrolase activity"/>
    <property type="evidence" value="ECO:0007669"/>
    <property type="project" value="UniProtKB-KW"/>
</dbReference>
<dbReference type="SUPFAM" id="SSF53649">
    <property type="entry name" value="Alkaline phosphatase-like"/>
    <property type="match status" value="1"/>
</dbReference>
<dbReference type="InterPro" id="IPR017850">
    <property type="entry name" value="Alkaline_phosphatase_core_sf"/>
</dbReference>
<reference evidence="4 5" key="1">
    <citation type="submission" date="2020-07" db="EMBL/GenBank/DDBJ databases">
        <title>Roseicoccus Jingziensis gen. nov., sp. nov., isolated from coastal seawater.</title>
        <authorList>
            <person name="Feng X."/>
        </authorList>
    </citation>
    <scope>NUCLEOTIDE SEQUENCE [LARGE SCALE GENOMIC DNA]</scope>
    <source>
        <strain evidence="4 5">N1E253</strain>
    </source>
</reference>
<dbReference type="Proteomes" id="UP000557872">
    <property type="component" value="Unassembled WGS sequence"/>
</dbReference>
<dbReference type="PROSITE" id="PS00149">
    <property type="entry name" value="SULFATASE_2"/>
    <property type="match status" value="1"/>
</dbReference>
<evidence type="ECO:0000256" key="2">
    <source>
        <dbReference type="ARBA" id="ARBA00022801"/>
    </source>
</evidence>
<dbReference type="RefSeq" id="WP_178931293.1">
    <property type="nucleotide sequence ID" value="NZ_JACBAZ010000001.1"/>
</dbReference>
<keyword evidence="5" id="KW-1185">Reference proteome</keyword>
<dbReference type="Pfam" id="PF16347">
    <property type="entry name" value="SGSH_C"/>
    <property type="match status" value="1"/>
</dbReference>
<dbReference type="AlphaFoldDB" id="A0A851GAK2"/>
<organism evidence="4 5">
    <name type="scientific">Oceaniferula marina</name>
    <dbReference type="NCBI Taxonomy" id="2748318"/>
    <lineage>
        <taxon>Bacteria</taxon>
        <taxon>Pseudomonadati</taxon>
        <taxon>Verrucomicrobiota</taxon>
        <taxon>Verrucomicrobiia</taxon>
        <taxon>Verrucomicrobiales</taxon>
        <taxon>Verrucomicrobiaceae</taxon>
        <taxon>Oceaniferula</taxon>
    </lineage>
</organism>
<evidence type="ECO:0000313" key="4">
    <source>
        <dbReference type="EMBL" id="NWK54788.1"/>
    </source>
</evidence>
<evidence type="ECO:0000313" key="5">
    <source>
        <dbReference type="Proteomes" id="UP000557872"/>
    </source>
</evidence>
<dbReference type="EMBL" id="JACBAZ010000001">
    <property type="protein sequence ID" value="NWK54788.1"/>
    <property type="molecule type" value="Genomic_DNA"/>
</dbReference>
<dbReference type="Gene3D" id="3.40.720.10">
    <property type="entry name" value="Alkaline Phosphatase, subunit A"/>
    <property type="match status" value="2"/>
</dbReference>
<dbReference type="PANTHER" id="PTHR43108:SF6">
    <property type="entry name" value="N-SULPHOGLUCOSAMINE SULPHOHYDROLASE"/>
    <property type="match status" value="1"/>
</dbReference>